<accession>A0A183FTX1</accession>
<accession>A0A3P7YN90</accession>
<feature type="compositionally biased region" description="Basic and acidic residues" evidence="1">
    <location>
        <begin position="69"/>
        <end position="87"/>
    </location>
</feature>
<evidence type="ECO:0000256" key="1">
    <source>
        <dbReference type="SAM" id="MobiDB-lite"/>
    </source>
</evidence>
<sequence length="110" mass="12592">MKKEPIGRSTLAKESTRLQLSKVDGDEVDYVKTAMGDAYAEFTSYLRALKRRFEGVVCRHYVEVVGKHKDTKLRGKEGRPGRNERRMRTPVVTARISCSFEAASKELKKR</sequence>
<dbReference type="EMBL" id="UZAH01027152">
    <property type="protein sequence ID" value="VDO89101.1"/>
    <property type="molecule type" value="Genomic_DNA"/>
</dbReference>
<name>A0A183FTX1_HELPZ</name>
<reference evidence="4" key="2">
    <citation type="submission" date="2019-09" db="UniProtKB">
        <authorList>
            <consortium name="WormBaseParasite"/>
        </authorList>
    </citation>
    <scope>IDENTIFICATION</scope>
</reference>
<dbReference type="WBParaSite" id="HPBE_0001157101-mRNA-1">
    <property type="protein sequence ID" value="HPBE_0001157101-mRNA-1"/>
    <property type="gene ID" value="HPBE_0001157101"/>
</dbReference>
<keyword evidence="3" id="KW-1185">Reference proteome</keyword>
<protein>
    <submittedName>
        <fullName evidence="4">FAR1 domain-containing protein</fullName>
    </submittedName>
</protein>
<dbReference type="AlphaFoldDB" id="A0A183FTX1"/>
<evidence type="ECO:0000313" key="2">
    <source>
        <dbReference type="EMBL" id="VDO89101.1"/>
    </source>
</evidence>
<gene>
    <name evidence="2" type="ORF">HPBE_LOCUS11572</name>
</gene>
<proteinExistence type="predicted"/>
<organism evidence="3 4">
    <name type="scientific">Heligmosomoides polygyrus</name>
    <name type="common">Parasitic roundworm</name>
    <dbReference type="NCBI Taxonomy" id="6339"/>
    <lineage>
        <taxon>Eukaryota</taxon>
        <taxon>Metazoa</taxon>
        <taxon>Ecdysozoa</taxon>
        <taxon>Nematoda</taxon>
        <taxon>Chromadorea</taxon>
        <taxon>Rhabditida</taxon>
        <taxon>Rhabditina</taxon>
        <taxon>Rhabditomorpha</taxon>
        <taxon>Strongyloidea</taxon>
        <taxon>Heligmosomidae</taxon>
        <taxon>Heligmosomoides</taxon>
    </lineage>
</organism>
<dbReference type="Proteomes" id="UP000050761">
    <property type="component" value="Unassembled WGS sequence"/>
</dbReference>
<feature type="region of interest" description="Disordered" evidence="1">
    <location>
        <begin position="69"/>
        <end position="88"/>
    </location>
</feature>
<reference evidence="2 3" key="1">
    <citation type="submission" date="2018-11" db="EMBL/GenBank/DDBJ databases">
        <authorList>
            <consortium name="Pathogen Informatics"/>
        </authorList>
    </citation>
    <scope>NUCLEOTIDE SEQUENCE [LARGE SCALE GENOMIC DNA]</scope>
</reference>
<evidence type="ECO:0000313" key="3">
    <source>
        <dbReference type="Proteomes" id="UP000050761"/>
    </source>
</evidence>
<evidence type="ECO:0000313" key="4">
    <source>
        <dbReference type="WBParaSite" id="HPBE_0001157101-mRNA-1"/>
    </source>
</evidence>